<evidence type="ECO:0000256" key="1">
    <source>
        <dbReference type="ARBA" id="ARBA00023319"/>
    </source>
</evidence>
<gene>
    <name evidence="4" type="ORF">KR093_003744</name>
</gene>
<evidence type="ECO:0000259" key="3">
    <source>
        <dbReference type="PROSITE" id="PS50835"/>
    </source>
</evidence>
<dbReference type="InterPro" id="IPR036179">
    <property type="entry name" value="Ig-like_dom_sf"/>
</dbReference>
<dbReference type="SMART" id="SM00408">
    <property type="entry name" value="IGc2"/>
    <property type="match status" value="3"/>
</dbReference>
<dbReference type="PANTHER" id="PTHR10075:SF102">
    <property type="entry name" value="OFF-TRACK2-RELATED"/>
    <property type="match status" value="1"/>
</dbReference>
<dbReference type="EMBL" id="JAJJHW010003889">
    <property type="protein sequence ID" value="KAH8355007.1"/>
    <property type="molecule type" value="Genomic_DNA"/>
</dbReference>
<dbReference type="PROSITE" id="PS50835">
    <property type="entry name" value="IG_LIKE"/>
    <property type="match status" value="3"/>
</dbReference>
<dbReference type="GO" id="GO:0060828">
    <property type="term" value="P:regulation of canonical Wnt signaling pathway"/>
    <property type="evidence" value="ECO:0007669"/>
    <property type="project" value="TreeGrafter"/>
</dbReference>
<dbReference type="SMART" id="SM00409">
    <property type="entry name" value="IG"/>
    <property type="match status" value="3"/>
</dbReference>
<protein>
    <recommendedName>
        <fullName evidence="3">Ig-like domain-containing protein</fullName>
    </recommendedName>
</protein>
<feature type="non-terminal residue" evidence="4">
    <location>
        <position position="1"/>
    </location>
</feature>
<evidence type="ECO:0000313" key="5">
    <source>
        <dbReference type="Proteomes" id="UP001200034"/>
    </source>
</evidence>
<comment type="caution">
    <text evidence="4">The sequence shown here is derived from an EMBL/GenBank/DDBJ whole genome shotgun (WGS) entry which is preliminary data.</text>
</comment>
<keyword evidence="2" id="KW-1133">Transmembrane helix</keyword>
<dbReference type="CDD" id="cd00096">
    <property type="entry name" value="Ig"/>
    <property type="match status" value="1"/>
</dbReference>
<dbReference type="Gene3D" id="2.60.40.10">
    <property type="entry name" value="Immunoglobulins"/>
    <property type="match status" value="3"/>
</dbReference>
<dbReference type="GO" id="GO:0005886">
    <property type="term" value="C:plasma membrane"/>
    <property type="evidence" value="ECO:0007669"/>
    <property type="project" value="TreeGrafter"/>
</dbReference>
<dbReference type="GO" id="GO:0098632">
    <property type="term" value="F:cell-cell adhesion mediator activity"/>
    <property type="evidence" value="ECO:0007669"/>
    <property type="project" value="TreeGrafter"/>
</dbReference>
<dbReference type="InterPro" id="IPR003599">
    <property type="entry name" value="Ig_sub"/>
</dbReference>
<evidence type="ECO:0000256" key="2">
    <source>
        <dbReference type="SAM" id="Phobius"/>
    </source>
</evidence>
<dbReference type="AlphaFoldDB" id="A0AAD4PGU5"/>
<dbReference type="Pfam" id="PF07686">
    <property type="entry name" value="V-set"/>
    <property type="match status" value="1"/>
</dbReference>
<dbReference type="PANTHER" id="PTHR10075">
    <property type="entry name" value="BASIGIN RELATED"/>
    <property type="match status" value="1"/>
</dbReference>
<dbReference type="FunFam" id="2.60.40.10:FF:001805">
    <property type="entry name" value="Tyrosine-protein kinase-like otk"/>
    <property type="match status" value="1"/>
</dbReference>
<feature type="domain" description="Ig-like" evidence="3">
    <location>
        <begin position="1"/>
        <end position="118"/>
    </location>
</feature>
<keyword evidence="1" id="KW-0393">Immunoglobulin domain</keyword>
<dbReference type="Pfam" id="PF13927">
    <property type="entry name" value="Ig_3"/>
    <property type="match status" value="2"/>
</dbReference>
<feature type="domain" description="Ig-like" evidence="3">
    <location>
        <begin position="211"/>
        <end position="301"/>
    </location>
</feature>
<dbReference type="GO" id="GO:0007411">
    <property type="term" value="P:axon guidance"/>
    <property type="evidence" value="ECO:0007669"/>
    <property type="project" value="TreeGrafter"/>
</dbReference>
<evidence type="ECO:0000313" key="4">
    <source>
        <dbReference type="EMBL" id="KAH8355007.1"/>
    </source>
</evidence>
<keyword evidence="2" id="KW-0472">Membrane</keyword>
<dbReference type="InterPro" id="IPR013106">
    <property type="entry name" value="Ig_V-set"/>
</dbReference>
<dbReference type="InterPro" id="IPR007110">
    <property type="entry name" value="Ig-like_dom"/>
</dbReference>
<feature type="domain" description="Ig-like" evidence="3">
    <location>
        <begin position="127"/>
        <end position="204"/>
    </location>
</feature>
<reference evidence="4" key="1">
    <citation type="journal article" date="2021" name="Mol. Ecol. Resour.">
        <title>Phylogenomic analyses of the genus Drosophila reveals genomic signals of climate adaptation.</title>
        <authorList>
            <person name="Li F."/>
            <person name="Rane R.V."/>
            <person name="Luria V."/>
            <person name="Xiong Z."/>
            <person name="Chen J."/>
            <person name="Li Z."/>
            <person name="Catullo R.A."/>
            <person name="Griffin P.C."/>
            <person name="Schiffer M."/>
            <person name="Pearce S."/>
            <person name="Lee S.F."/>
            <person name="McElroy K."/>
            <person name="Stocker A."/>
            <person name="Shirriffs J."/>
            <person name="Cockerell F."/>
            <person name="Coppin C."/>
            <person name="Sgro C.M."/>
            <person name="Karger A."/>
            <person name="Cain J.W."/>
            <person name="Weber J.A."/>
            <person name="Santpere G."/>
            <person name="Kirschner M.W."/>
            <person name="Hoffmann A.A."/>
            <person name="Oakeshott J.G."/>
            <person name="Zhang G."/>
        </authorList>
    </citation>
    <scope>NUCLEOTIDE SEQUENCE</scope>
    <source>
        <strain evidence="4">BGI-SZ-2011g</strain>
    </source>
</reference>
<dbReference type="GO" id="GO:0030424">
    <property type="term" value="C:axon"/>
    <property type="evidence" value="ECO:0007669"/>
    <property type="project" value="TreeGrafter"/>
</dbReference>
<organism evidence="4 5">
    <name type="scientific">Drosophila rubida</name>
    <dbReference type="NCBI Taxonomy" id="30044"/>
    <lineage>
        <taxon>Eukaryota</taxon>
        <taxon>Metazoa</taxon>
        <taxon>Ecdysozoa</taxon>
        <taxon>Arthropoda</taxon>
        <taxon>Hexapoda</taxon>
        <taxon>Insecta</taxon>
        <taxon>Pterygota</taxon>
        <taxon>Neoptera</taxon>
        <taxon>Endopterygota</taxon>
        <taxon>Diptera</taxon>
        <taxon>Brachycera</taxon>
        <taxon>Muscomorpha</taxon>
        <taxon>Ephydroidea</taxon>
        <taxon>Drosophilidae</taxon>
        <taxon>Drosophila</taxon>
    </lineage>
</organism>
<dbReference type="SUPFAM" id="SSF48726">
    <property type="entry name" value="Immunoglobulin"/>
    <property type="match status" value="3"/>
</dbReference>
<dbReference type="GO" id="GO:0007156">
    <property type="term" value="P:homophilic cell adhesion via plasma membrane adhesion molecules"/>
    <property type="evidence" value="ECO:0007669"/>
    <property type="project" value="TreeGrafter"/>
</dbReference>
<proteinExistence type="predicted"/>
<dbReference type="Proteomes" id="UP001200034">
    <property type="component" value="Unassembled WGS sequence"/>
</dbReference>
<keyword evidence="5" id="KW-1185">Reference proteome</keyword>
<keyword evidence="2" id="KW-0812">Transmembrane</keyword>
<feature type="transmembrane region" description="Helical" evidence="2">
    <location>
        <begin position="316"/>
        <end position="338"/>
    </location>
</feature>
<name>A0AAD4PGU5_9MUSC</name>
<accession>A0AAD4PGU5</accession>
<dbReference type="InterPro" id="IPR003598">
    <property type="entry name" value="Ig_sub2"/>
</dbReference>
<dbReference type="GO" id="GO:0070593">
    <property type="term" value="P:dendrite self-avoidance"/>
    <property type="evidence" value="ECO:0007669"/>
    <property type="project" value="TreeGrafter"/>
</dbReference>
<dbReference type="InterPro" id="IPR013783">
    <property type="entry name" value="Ig-like_fold"/>
</dbReference>
<sequence length="405" mass="44285">EVSIVQGPESQLTVKEQSALQLPCVYQLPDEVRQSSSVTLRWRKDGKTLRQAELGQASSTTSEPQLESMVREDARLTLRRDNGSLHFASVLASDAGQYQCELLVDGQPGSSSSSGTLEVIEQLKFVPQPTSKNLELGSVSKVHCKAQGTPPPHVKWMREASLPLPENVTDHNGTLVFRGVSSEQRGQYTCLASNSQGQISATVSIGVVVAPKFTVPPTGPGEVAEGGVVVMHCQATGEPRPTIRWDKDLMYLNENNTDATRFQLLENGTLQILDVQPEDEGRYGCTIGSSAGLKREEVLLVVRSNKSASNSIVTRIIIVIICLAFLYFVLVLGLKLWYRYRRHMGKVQLEDATHAAVDGDADGEGHEHAEHEPCLTEANSSKNLKSKLRESTILEQESQVADDIV</sequence>